<comment type="caution">
    <text evidence="7">The sequence shown here is derived from an EMBL/GenBank/DDBJ whole genome shotgun (WGS) entry which is preliminary data.</text>
</comment>
<dbReference type="GO" id="GO:0055085">
    <property type="term" value="P:transmembrane transport"/>
    <property type="evidence" value="ECO:0007669"/>
    <property type="project" value="UniProtKB-ARBA"/>
</dbReference>
<evidence type="ECO:0000256" key="3">
    <source>
        <dbReference type="ARBA" id="ARBA00022448"/>
    </source>
</evidence>
<dbReference type="CDD" id="cd03257">
    <property type="entry name" value="ABC_NikE_OppD_transporters"/>
    <property type="match status" value="1"/>
</dbReference>
<gene>
    <name evidence="7" type="ORF">ATI53_1005130</name>
</gene>
<dbReference type="GO" id="GO:0015833">
    <property type="term" value="P:peptide transport"/>
    <property type="evidence" value="ECO:0007669"/>
    <property type="project" value="InterPro"/>
</dbReference>
<comment type="similarity">
    <text evidence="2">Belongs to the ABC transporter superfamily.</text>
</comment>
<dbReference type="InterPro" id="IPR027417">
    <property type="entry name" value="P-loop_NTPase"/>
</dbReference>
<keyword evidence="3" id="KW-0813">Transport</keyword>
<name>A0A327YK44_9RHOB</name>
<dbReference type="EMBL" id="QLMG01000005">
    <property type="protein sequence ID" value="RAK20881.1"/>
    <property type="molecule type" value="Genomic_DNA"/>
</dbReference>
<dbReference type="FunFam" id="3.40.50.300:FF:000016">
    <property type="entry name" value="Oligopeptide ABC transporter ATP-binding component"/>
    <property type="match status" value="1"/>
</dbReference>
<evidence type="ECO:0000313" key="7">
    <source>
        <dbReference type="EMBL" id="RAK20881.1"/>
    </source>
</evidence>
<dbReference type="PANTHER" id="PTHR43776">
    <property type="entry name" value="TRANSPORT ATP-BINDING PROTEIN"/>
    <property type="match status" value="1"/>
</dbReference>
<proteinExistence type="inferred from homology"/>
<dbReference type="InterPro" id="IPR017871">
    <property type="entry name" value="ABC_transporter-like_CS"/>
</dbReference>
<dbReference type="Proteomes" id="UP000249165">
    <property type="component" value="Unassembled WGS sequence"/>
</dbReference>
<dbReference type="InterPro" id="IPR050319">
    <property type="entry name" value="ABC_transp_ATP-bind"/>
</dbReference>
<protein>
    <submittedName>
        <fullName evidence="7">Peptide/nickel transport system ATP-binding protein/oligopeptide transport system ATP-binding protein</fullName>
    </submittedName>
</protein>
<evidence type="ECO:0000256" key="5">
    <source>
        <dbReference type="ARBA" id="ARBA00022840"/>
    </source>
</evidence>
<evidence type="ECO:0000313" key="8">
    <source>
        <dbReference type="Proteomes" id="UP000249165"/>
    </source>
</evidence>
<dbReference type="InterPro" id="IPR003439">
    <property type="entry name" value="ABC_transporter-like_ATP-bd"/>
</dbReference>
<dbReference type="SUPFAM" id="SSF52540">
    <property type="entry name" value="P-loop containing nucleoside triphosphate hydrolases"/>
    <property type="match status" value="1"/>
</dbReference>
<dbReference type="AlphaFoldDB" id="A0A327YK44"/>
<dbReference type="PROSITE" id="PS50893">
    <property type="entry name" value="ABC_TRANSPORTER_2"/>
    <property type="match status" value="1"/>
</dbReference>
<dbReference type="PROSITE" id="PS00211">
    <property type="entry name" value="ABC_TRANSPORTER_1"/>
    <property type="match status" value="1"/>
</dbReference>
<dbReference type="InterPro" id="IPR013563">
    <property type="entry name" value="Oligopep_ABC_C"/>
</dbReference>
<feature type="domain" description="ABC transporter" evidence="6">
    <location>
        <begin position="5"/>
        <end position="250"/>
    </location>
</feature>
<dbReference type="GO" id="GO:0016887">
    <property type="term" value="F:ATP hydrolysis activity"/>
    <property type="evidence" value="ECO:0007669"/>
    <property type="project" value="InterPro"/>
</dbReference>
<dbReference type="SMART" id="SM00382">
    <property type="entry name" value="AAA"/>
    <property type="match status" value="1"/>
</dbReference>
<evidence type="ECO:0000256" key="4">
    <source>
        <dbReference type="ARBA" id="ARBA00022741"/>
    </source>
</evidence>
<dbReference type="NCBIfam" id="TIGR01727">
    <property type="entry name" value="oligo_HPY"/>
    <property type="match status" value="1"/>
</dbReference>
<dbReference type="InterPro" id="IPR003593">
    <property type="entry name" value="AAA+_ATPase"/>
</dbReference>
<dbReference type="RefSeq" id="WP_009505166.1">
    <property type="nucleotide sequence ID" value="NZ_LIGK01000006.1"/>
</dbReference>
<dbReference type="OrthoDB" id="9802264at2"/>
<keyword evidence="8" id="KW-1185">Reference proteome</keyword>
<evidence type="ECO:0000256" key="2">
    <source>
        <dbReference type="ARBA" id="ARBA00005417"/>
    </source>
</evidence>
<dbReference type="GO" id="GO:0005524">
    <property type="term" value="F:ATP binding"/>
    <property type="evidence" value="ECO:0007669"/>
    <property type="project" value="UniProtKB-KW"/>
</dbReference>
<keyword evidence="4" id="KW-0547">Nucleotide-binding</keyword>
<comment type="subcellular location">
    <subcellularLocation>
        <location evidence="1">Cell inner membrane</location>
        <topology evidence="1">Peripheral membrane protein</topology>
    </subcellularLocation>
</comment>
<accession>A0A327YK44</accession>
<dbReference type="Pfam" id="PF00005">
    <property type="entry name" value="ABC_tran"/>
    <property type="match status" value="1"/>
</dbReference>
<organism evidence="7 8">
    <name type="scientific">Salipiger aestuarii</name>
    <dbReference type="NCBI Taxonomy" id="568098"/>
    <lineage>
        <taxon>Bacteria</taxon>
        <taxon>Pseudomonadati</taxon>
        <taxon>Pseudomonadota</taxon>
        <taxon>Alphaproteobacteria</taxon>
        <taxon>Rhodobacterales</taxon>
        <taxon>Roseobacteraceae</taxon>
        <taxon>Salipiger</taxon>
    </lineage>
</organism>
<keyword evidence="5 7" id="KW-0067">ATP-binding</keyword>
<evidence type="ECO:0000256" key="1">
    <source>
        <dbReference type="ARBA" id="ARBA00004417"/>
    </source>
</evidence>
<dbReference type="Pfam" id="PF08352">
    <property type="entry name" value="oligo_HPY"/>
    <property type="match status" value="1"/>
</dbReference>
<reference evidence="7 8" key="1">
    <citation type="submission" date="2018-06" db="EMBL/GenBank/DDBJ databases">
        <title>Genomic Encyclopedia of Archaeal and Bacterial Type Strains, Phase II (KMG-II): from individual species to whole genera.</title>
        <authorList>
            <person name="Goeker M."/>
        </authorList>
    </citation>
    <scope>NUCLEOTIDE SEQUENCE [LARGE SCALE GENOMIC DNA]</scope>
    <source>
        <strain evidence="7 8">DSM 22011</strain>
    </source>
</reference>
<dbReference type="GO" id="GO:0005886">
    <property type="term" value="C:plasma membrane"/>
    <property type="evidence" value="ECO:0007669"/>
    <property type="project" value="UniProtKB-SubCell"/>
</dbReference>
<dbReference type="Gene3D" id="3.40.50.300">
    <property type="entry name" value="P-loop containing nucleotide triphosphate hydrolases"/>
    <property type="match status" value="1"/>
</dbReference>
<sequence>MTALLRATGLRKSYATGRAGLFRPSARFNAVDGVTLHIKPGETLGVVGESGCGKSTLSRLVLGLAQADAGEILFDGAPLPRADTDDWRRMRIRMQLVHQNAAGALDPRLPVRAQVEEALRIHKRAPERAARALSDVGLPPAMAARYPHEMSGGQLQRVVIARALALDPDLLVLDEPVSALDVSIQAQIVNLIRDLQAARGLAYLFVSHDVAVVRHVADRIAVMYLGRVVEEGPTAAFRTGALHPYTRALLDAVPVPDPGCRGGAVPRIGDPPNPAAPPPGCRFHPRCPFAVHRCRAEPPVLREFAARHHAACHRIEEIA</sequence>
<evidence type="ECO:0000259" key="6">
    <source>
        <dbReference type="PROSITE" id="PS50893"/>
    </source>
</evidence>
<dbReference type="PANTHER" id="PTHR43776:SF7">
    <property type="entry name" value="D,D-DIPEPTIDE TRANSPORT ATP-BINDING PROTEIN DDPF-RELATED"/>
    <property type="match status" value="1"/>
</dbReference>